<dbReference type="AlphaFoldDB" id="W4FH53"/>
<dbReference type="GeneID" id="20819388"/>
<evidence type="ECO:0000313" key="1">
    <source>
        <dbReference type="EMBL" id="ETV66063.1"/>
    </source>
</evidence>
<dbReference type="EMBL" id="KI913218">
    <property type="protein sequence ID" value="ETV66063.1"/>
    <property type="molecule type" value="Genomic_DNA"/>
</dbReference>
<dbReference type="VEuPathDB" id="FungiDB:H257_17392"/>
<gene>
    <name evidence="1" type="ORF">H257_17392</name>
</gene>
<dbReference type="OrthoDB" id="88449at2759"/>
<reference evidence="1" key="1">
    <citation type="submission" date="2013-12" db="EMBL/GenBank/DDBJ databases">
        <title>The Genome Sequence of Aphanomyces astaci APO3.</title>
        <authorList>
            <consortium name="The Broad Institute Genomics Platform"/>
            <person name="Russ C."/>
            <person name="Tyler B."/>
            <person name="van West P."/>
            <person name="Dieguez-Uribeondo J."/>
            <person name="Young S.K."/>
            <person name="Zeng Q."/>
            <person name="Gargeya S."/>
            <person name="Fitzgerald M."/>
            <person name="Abouelleil A."/>
            <person name="Alvarado L."/>
            <person name="Chapman S.B."/>
            <person name="Gainer-Dewar J."/>
            <person name="Goldberg J."/>
            <person name="Griggs A."/>
            <person name="Gujja S."/>
            <person name="Hansen M."/>
            <person name="Howarth C."/>
            <person name="Imamovic A."/>
            <person name="Ireland A."/>
            <person name="Larimer J."/>
            <person name="McCowan C."/>
            <person name="Murphy C."/>
            <person name="Pearson M."/>
            <person name="Poon T.W."/>
            <person name="Priest M."/>
            <person name="Roberts A."/>
            <person name="Saif S."/>
            <person name="Shea T."/>
            <person name="Sykes S."/>
            <person name="Wortman J."/>
            <person name="Nusbaum C."/>
            <person name="Birren B."/>
        </authorList>
    </citation>
    <scope>NUCLEOTIDE SEQUENCE [LARGE SCALE GENOMIC DNA]</scope>
    <source>
        <strain evidence="1">APO3</strain>
    </source>
</reference>
<accession>W4FH53</accession>
<organism evidence="1">
    <name type="scientific">Aphanomyces astaci</name>
    <name type="common">Crayfish plague agent</name>
    <dbReference type="NCBI Taxonomy" id="112090"/>
    <lineage>
        <taxon>Eukaryota</taxon>
        <taxon>Sar</taxon>
        <taxon>Stramenopiles</taxon>
        <taxon>Oomycota</taxon>
        <taxon>Saprolegniomycetes</taxon>
        <taxon>Saprolegniales</taxon>
        <taxon>Verrucalvaceae</taxon>
        <taxon>Aphanomyces</taxon>
    </lineage>
</organism>
<dbReference type="STRING" id="112090.W4FH53"/>
<proteinExistence type="predicted"/>
<protein>
    <submittedName>
        <fullName evidence="1">Uncharacterized protein</fullName>
    </submittedName>
</protein>
<name>W4FH53_APHAT</name>
<sequence>MSDKFGSYVSTNEVHTLANNRDLQDMRYGHQWVNYTDNFVDPTIGATPNASKVYGKNQVKRHIKTMRGMVSDLLPPFMDECLWRSWYFPPGASGTTYFKGLVVGVKKK</sequence>
<dbReference type="RefSeq" id="XP_009844492.1">
    <property type="nucleotide sequence ID" value="XM_009846190.1"/>
</dbReference>